<dbReference type="EMBL" id="AZGZ01000013">
    <property type="protein sequence ID" value="KZZ91629.1"/>
    <property type="molecule type" value="Genomic_DNA"/>
</dbReference>
<dbReference type="AlphaFoldDB" id="A0A167YQC0"/>
<accession>A0A167YQC0</accession>
<proteinExistence type="predicted"/>
<feature type="compositionally biased region" description="Low complexity" evidence="1">
    <location>
        <begin position="65"/>
        <end position="81"/>
    </location>
</feature>
<comment type="caution">
    <text evidence="2">The sequence shown here is derived from an EMBL/GenBank/DDBJ whole genome shotgun (WGS) entry which is preliminary data.</text>
</comment>
<keyword evidence="3" id="KW-1185">Reference proteome</keyword>
<protein>
    <submittedName>
        <fullName evidence="2">Uncharacterized protein</fullName>
    </submittedName>
</protein>
<dbReference type="VEuPathDB" id="FungiDB:AAP_03335"/>
<dbReference type="Proteomes" id="UP000242877">
    <property type="component" value="Unassembled WGS sequence"/>
</dbReference>
<name>A0A167YQC0_9EURO</name>
<evidence type="ECO:0000313" key="3">
    <source>
        <dbReference type="Proteomes" id="UP000242877"/>
    </source>
</evidence>
<sequence length="177" mass="19220">MDIPVLKETAIEPVHISPSSMQLDDASTKESAIHEQNGTAAALSITASLPQTELNLVLCKDTMDGSPVSPPSHSSRRSGSSATDDSYESQDSLWTKYSQTRSSHTSFSRNSDISSTNPDPLVFENFIFQKVMPVEDTAAADAAVVFFELLCSASQGRVMLKQRLSMFMGGDLIVRSR</sequence>
<gene>
    <name evidence="2" type="ORF">AAP_03335</name>
</gene>
<reference evidence="2 3" key="1">
    <citation type="journal article" date="2016" name="Genome Biol. Evol.">
        <title>Divergent and convergent evolution of fungal pathogenicity.</title>
        <authorList>
            <person name="Shang Y."/>
            <person name="Xiao G."/>
            <person name="Zheng P."/>
            <person name="Cen K."/>
            <person name="Zhan S."/>
            <person name="Wang C."/>
        </authorList>
    </citation>
    <scope>NUCLEOTIDE SEQUENCE [LARGE SCALE GENOMIC DNA]</scope>
    <source>
        <strain evidence="2 3">ARSEF 7405</strain>
    </source>
</reference>
<feature type="region of interest" description="Disordered" evidence="1">
    <location>
        <begin position="61"/>
        <end position="92"/>
    </location>
</feature>
<organism evidence="2 3">
    <name type="scientific">Ascosphaera apis ARSEF 7405</name>
    <dbReference type="NCBI Taxonomy" id="392613"/>
    <lineage>
        <taxon>Eukaryota</taxon>
        <taxon>Fungi</taxon>
        <taxon>Dikarya</taxon>
        <taxon>Ascomycota</taxon>
        <taxon>Pezizomycotina</taxon>
        <taxon>Eurotiomycetes</taxon>
        <taxon>Eurotiomycetidae</taxon>
        <taxon>Onygenales</taxon>
        <taxon>Ascosphaeraceae</taxon>
        <taxon>Ascosphaera</taxon>
    </lineage>
</organism>
<evidence type="ECO:0000256" key="1">
    <source>
        <dbReference type="SAM" id="MobiDB-lite"/>
    </source>
</evidence>
<evidence type="ECO:0000313" key="2">
    <source>
        <dbReference type="EMBL" id="KZZ91629.1"/>
    </source>
</evidence>